<keyword evidence="1" id="KW-1133">Transmembrane helix</keyword>
<accession>A0A9J5Y0L6</accession>
<proteinExistence type="predicted"/>
<keyword evidence="1" id="KW-0472">Membrane</keyword>
<evidence type="ECO:0000313" key="2">
    <source>
        <dbReference type="EMBL" id="KAG5593383.1"/>
    </source>
</evidence>
<dbReference type="AlphaFoldDB" id="A0A9J5Y0L6"/>
<keyword evidence="3" id="KW-1185">Reference proteome</keyword>
<name>A0A9J5Y0L6_SOLCO</name>
<protein>
    <submittedName>
        <fullName evidence="2">Uncharacterized protein</fullName>
    </submittedName>
</protein>
<dbReference type="EMBL" id="JACXVP010000008">
    <property type="protein sequence ID" value="KAG5593383.1"/>
    <property type="molecule type" value="Genomic_DNA"/>
</dbReference>
<gene>
    <name evidence="2" type="ORF">H5410_043897</name>
</gene>
<sequence length="145" mass="16255">MPYPYGRKWNGAKEFTVMNIKNTHFIALEFLMEKGLIQVYDCNILMCDEPTFLTLIQPILELWPKLLKQSGMFNHLCEFLNDACSMSYFVFLLSTTLIVSTIASIVPVSASVVRTTGSIVPTTTLVVRTTGSIVFTTSLVVHKLV</sequence>
<keyword evidence="1" id="KW-0812">Transmembrane</keyword>
<dbReference type="OrthoDB" id="1306045at2759"/>
<evidence type="ECO:0000256" key="1">
    <source>
        <dbReference type="SAM" id="Phobius"/>
    </source>
</evidence>
<reference evidence="2 3" key="1">
    <citation type="submission" date="2020-09" db="EMBL/GenBank/DDBJ databases">
        <title>De no assembly of potato wild relative species, Solanum commersonii.</title>
        <authorList>
            <person name="Cho K."/>
        </authorList>
    </citation>
    <scope>NUCLEOTIDE SEQUENCE [LARGE SCALE GENOMIC DNA]</scope>
    <source>
        <strain evidence="2">LZ3.2</strain>
        <tissue evidence="2">Leaf</tissue>
    </source>
</reference>
<dbReference type="Proteomes" id="UP000824120">
    <property type="component" value="Chromosome 8"/>
</dbReference>
<evidence type="ECO:0000313" key="3">
    <source>
        <dbReference type="Proteomes" id="UP000824120"/>
    </source>
</evidence>
<organism evidence="2 3">
    <name type="scientific">Solanum commersonii</name>
    <name type="common">Commerson's wild potato</name>
    <name type="synonym">Commerson's nightshade</name>
    <dbReference type="NCBI Taxonomy" id="4109"/>
    <lineage>
        <taxon>Eukaryota</taxon>
        <taxon>Viridiplantae</taxon>
        <taxon>Streptophyta</taxon>
        <taxon>Embryophyta</taxon>
        <taxon>Tracheophyta</taxon>
        <taxon>Spermatophyta</taxon>
        <taxon>Magnoliopsida</taxon>
        <taxon>eudicotyledons</taxon>
        <taxon>Gunneridae</taxon>
        <taxon>Pentapetalae</taxon>
        <taxon>asterids</taxon>
        <taxon>lamiids</taxon>
        <taxon>Solanales</taxon>
        <taxon>Solanaceae</taxon>
        <taxon>Solanoideae</taxon>
        <taxon>Solaneae</taxon>
        <taxon>Solanum</taxon>
    </lineage>
</organism>
<feature type="transmembrane region" description="Helical" evidence="1">
    <location>
        <begin position="119"/>
        <end position="141"/>
    </location>
</feature>
<feature type="transmembrane region" description="Helical" evidence="1">
    <location>
        <begin position="88"/>
        <end position="113"/>
    </location>
</feature>
<comment type="caution">
    <text evidence="2">The sequence shown here is derived from an EMBL/GenBank/DDBJ whole genome shotgun (WGS) entry which is preliminary data.</text>
</comment>